<reference evidence="7" key="1">
    <citation type="submission" date="2016-07" db="EMBL/GenBank/DDBJ databases">
        <title>De novo transcriptome assembly of four accessions of the metal hyperaccumulator plant Noccaea caerulescens.</title>
        <authorList>
            <person name="Blande D."/>
            <person name="Halimaa P."/>
            <person name="Tervahauta A.I."/>
            <person name="Aarts M.G."/>
            <person name="Karenlampi S.O."/>
        </authorList>
    </citation>
    <scope>NUCLEOTIDE SEQUENCE</scope>
</reference>
<dbReference type="FunFam" id="2.170.120.20:FF:000006">
    <property type="entry name" value="Ribosomal protein L25/Gln-tRNA synthetase, anti-codon-binding domain-containing protein"/>
    <property type="match status" value="1"/>
</dbReference>
<evidence type="ECO:0000256" key="4">
    <source>
        <dbReference type="ARBA" id="ARBA00023274"/>
    </source>
</evidence>
<evidence type="ECO:0000256" key="1">
    <source>
        <dbReference type="ARBA" id="ARBA00022730"/>
    </source>
</evidence>
<feature type="domain" description="Large ribosomal subunit protein bL25 L25" evidence="5">
    <location>
        <begin position="55"/>
        <end position="155"/>
    </location>
</feature>
<evidence type="ECO:0000259" key="6">
    <source>
        <dbReference type="Pfam" id="PF14693"/>
    </source>
</evidence>
<dbReference type="GO" id="GO:0008097">
    <property type="term" value="F:5S rRNA binding"/>
    <property type="evidence" value="ECO:0007669"/>
    <property type="project" value="TreeGrafter"/>
</dbReference>
<dbReference type="PANTHER" id="PTHR33284">
    <property type="entry name" value="RIBOSOMAL PROTEIN L25/GLN-TRNA SYNTHETASE, ANTI-CODON-BINDING DOMAIN-CONTAINING PROTEIN"/>
    <property type="match status" value="1"/>
</dbReference>
<evidence type="ECO:0000313" key="7">
    <source>
        <dbReference type="EMBL" id="JAU09908.1"/>
    </source>
</evidence>
<dbReference type="InterPro" id="IPR020057">
    <property type="entry name" value="Ribosomal_bL25_b-dom"/>
</dbReference>
<organism evidence="7">
    <name type="scientific">Noccaea caerulescens</name>
    <name type="common">Alpine penny-cress</name>
    <name type="synonym">Thlaspi caerulescens</name>
    <dbReference type="NCBI Taxonomy" id="107243"/>
    <lineage>
        <taxon>Eukaryota</taxon>
        <taxon>Viridiplantae</taxon>
        <taxon>Streptophyta</taxon>
        <taxon>Embryophyta</taxon>
        <taxon>Tracheophyta</taxon>
        <taxon>Spermatophyta</taxon>
        <taxon>Magnoliopsida</taxon>
        <taxon>eudicotyledons</taxon>
        <taxon>Gunneridae</taxon>
        <taxon>Pentapetalae</taxon>
        <taxon>rosids</taxon>
        <taxon>malvids</taxon>
        <taxon>Brassicales</taxon>
        <taxon>Brassicaceae</taxon>
        <taxon>Coluteocarpeae</taxon>
        <taxon>Noccaea</taxon>
    </lineage>
</organism>
<protein>
    <submittedName>
        <fullName evidence="7">50S ribosomal protein L25</fullName>
    </submittedName>
</protein>
<feature type="domain" description="Large ribosomal subunit protein bL25 beta" evidence="6">
    <location>
        <begin position="166"/>
        <end position="246"/>
    </location>
</feature>
<evidence type="ECO:0000256" key="3">
    <source>
        <dbReference type="ARBA" id="ARBA00022980"/>
    </source>
</evidence>
<dbReference type="InterPro" id="IPR011035">
    <property type="entry name" value="Ribosomal_bL25/Gln-tRNA_synth"/>
</dbReference>
<dbReference type="Gene3D" id="2.170.120.20">
    <property type="entry name" value="Ribosomal protein L25, beta domain"/>
    <property type="match status" value="1"/>
</dbReference>
<dbReference type="InterPro" id="IPR020930">
    <property type="entry name" value="Ribosomal_uL5_bac-type"/>
</dbReference>
<dbReference type="Gene3D" id="2.40.240.10">
    <property type="entry name" value="Ribosomal Protein L25, Chain P"/>
    <property type="match status" value="1"/>
</dbReference>
<dbReference type="Pfam" id="PF01386">
    <property type="entry name" value="Ribosomal_L25p"/>
    <property type="match status" value="1"/>
</dbReference>
<dbReference type="GO" id="GO:0022625">
    <property type="term" value="C:cytosolic large ribosomal subunit"/>
    <property type="evidence" value="ECO:0007669"/>
    <property type="project" value="TreeGrafter"/>
</dbReference>
<evidence type="ECO:0000256" key="2">
    <source>
        <dbReference type="ARBA" id="ARBA00022884"/>
    </source>
</evidence>
<dbReference type="GO" id="GO:0006412">
    <property type="term" value="P:translation"/>
    <property type="evidence" value="ECO:0007669"/>
    <property type="project" value="InterPro"/>
</dbReference>
<keyword evidence="4" id="KW-0687">Ribonucleoprotein</keyword>
<keyword evidence="1" id="KW-0699">rRNA-binding</keyword>
<name>A0A1J3CZY2_NOCCA</name>
<sequence length="255" mass="28005">MLLRRVTTLPKTLQNLRLFSPAATSLASEETLYPQLTYLPGFPTPDPKYDETIMAVPRSESGKRIAAIERKAGRLPSIIFEQADGEHGGNKRLVSVEKNQIRKLVNQCGLSFFLSRLFDVEVRPELGSGEIIEKVRALPRLISFHPRTDAPMNVTLLRAPPGALLKIDVPLVFIGDDVSPGLKKGGSLNTIKRTVKYLCPAEIIPPYIEVDLSELDVGQKLATGDLKVHPALTLLLGKDEPVVKIAGGRVTDQKK</sequence>
<evidence type="ECO:0000259" key="5">
    <source>
        <dbReference type="Pfam" id="PF01386"/>
    </source>
</evidence>
<dbReference type="SUPFAM" id="SSF50715">
    <property type="entry name" value="Ribosomal protein L25-like"/>
    <property type="match status" value="1"/>
</dbReference>
<dbReference type="InterPro" id="IPR037121">
    <property type="entry name" value="Ribosomal_bL25_C"/>
</dbReference>
<gene>
    <name evidence="7" type="ORF">GA_TR3537_c0_g1_i1_g.12107</name>
</gene>
<dbReference type="AlphaFoldDB" id="A0A1J3CZY2"/>
<proteinExistence type="predicted"/>
<keyword evidence="2" id="KW-0694">RNA-binding</keyword>
<dbReference type="Pfam" id="PF14693">
    <property type="entry name" value="Ribosomal_TL5_C"/>
    <property type="match status" value="1"/>
</dbReference>
<dbReference type="PANTHER" id="PTHR33284:SF1">
    <property type="entry name" value="RIBOSOMAL PROTEIN L25_GLN-TRNA SYNTHETASE, ANTI-CODON-BINDING DOMAIN-CONTAINING PROTEIN"/>
    <property type="match status" value="1"/>
</dbReference>
<keyword evidence="3 7" id="KW-0689">Ribosomal protein</keyword>
<dbReference type="InterPro" id="IPR020056">
    <property type="entry name" value="Rbsml_bL25/Gln-tRNA_synth_N"/>
</dbReference>
<dbReference type="GO" id="GO:0003735">
    <property type="term" value="F:structural constituent of ribosome"/>
    <property type="evidence" value="ECO:0007669"/>
    <property type="project" value="InterPro"/>
</dbReference>
<dbReference type="InterPro" id="IPR029751">
    <property type="entry name" value="Ribosomal_L25_dom"/>
</dbReference>
<accession>A0A1J3CZY2</accession>
<dbReference type="EMBL" id="GEVI01022412">
    <property type="protein sequence ID" value="JAU09908.1"/>
    <property type="molecule type" value="Transcribed_RNA"/>
</dbReference>